<evidence type="ECO:0000313" key="1">
    <source>
        <dbReference type="EMBL" id="GAI22335.1"/>
    </source>
</evidence>
<comment type="caution">
    <text evidence="1">The sequence shown here is derived from an EMBL/GenBank/DDBJ whole genome shotgun (WGS) entry which is preliminary data.</text>
</comment>
<proteinExistence type="predicted"/>
<feature type="non-terminal residue" evidence="1">
    <location>
        <position position="140"/>
    </location>
</feature>
<name>X1N650_9ZZZZ</name>
<organism evidence="1">
    <name type="scientific">marine sediment metagenome</name>
    <dbReference type="NCBI Taxonomy" id="412755"/>
    <lineage>
        <taxon>unclassified sequences</taxon>
        <taxon>metagenomes</taxon>
        <taxon>ecological metagenomes</taxon>
    </lineage>
</organism>
<protein>
    <submittedName>
        <fullName evidence="1">Uncharacterized protein</fullName>
    </submittedName>
</protein>
<gene>
    <name evidence="1" type="ORF">S06H3_29596</name>
</gene>
<sequence length="140" mass="16581">MPPSNRWYILWIGQALIPGGWEIRVMTNIAVHLQLIWRKDPPWKHKKVVIDRGIAMWEDARFCMGKRFIVYQEEAGDTRNHTFIWVGWEWCETRYFHFQATTPGLVQPYPTPVFSKHYFGPPRTVTFHPDPHPEITCCDG</sequence>
<dbReference type="AlphaFoldDB" id="X1N650"/>
<dbReference type="EMBL" id="BARV01017350">
    <property type="protein sequence ID" value="GAI22335.1"/>
    <property type="molecule type" value="Genomic_DNA"/>
</dbReference>
<reference evidence="1" key="1">
    <citation type="journal article" date="2014" name="Front. Microbiol.">
        <title>High frequency of phylogenetically diverse reductive dehalogenase-homologous genes in deep subseafloor sedimentary metagenomes.</title>
        <authorList>
            <person name="Kawai M."/>
            <person name="Futagami T."/>
            <person name="Toyoda A."/>
            <person name="Takaki Y."/>
            <person name="Nishi S."/>
            <person name="Hori S."/>
            <person name="Arai W."/>
            <person name="Tsubouchi T."/>
            <person name="Morono Y."/>
            <person name="Uchiyama I."/>
            <person name="Ito T."/>
            <person name="Fujiyama A."/>
            <person name="Inagaki F."/>
            <person name="Takami H."/>
        </authorList>
    </citation>
    <scope>NUCLEOTIDE SEQUENCE</scope>
    <source>
        <strain evidence="1">Expedition CK06-06</strain>
    </source>
</reference>
<accession>X1N650</accession>